<gene>
    <name evidence="1" type="ORF">METZ01_LOCUS311070</name>
</gene>
<protein>
    <submittedName>
        <fullName evidence="1">Uncharacterized protein</fullName>
    </submittedName>
</protein>
<reference evidence="1" key="1">
    <citation type="submission" date="2018-05" db="EMBL/GenBank/DDBJ databases">
        <authorList>
            <person name="Lanie J.A."/>
            <person name="Ng W.-L."/>
            <person name="Kazmierczak K.M."/>
            <person name="Andrzejewski T.M."/>
            <person name="Davidsen T.M."/>
            <person name="Wayne K.J."/>
            <person name="Tettelin H."/>
            <person name="Glass J.I."/>
            <person name="Rusch D."/>
            <person name="Podicherti R."/>
            <person name="Tsui H.-C.T."/>
            <person name="Winkler M.E."/>
        </authorList>
    </citation>
    <scope>NUCLEOTIDE SEQUENCE</scope>
</reference>
<organism evidence="1">
    <name type="scientific">marine metagenome</name>
    <dbReference type="NCBI Taxonomy" id="408172"/>
    <lineage>
        <taxon>unclassified sequences</taxon>
        <taxon>metagenomes</taxon>
        <taxon>ecological metagenomes</taxon>
    </lineage>
</organism>
<dbReference type="EMBL" id="UINC01099160">
    <property type="protein sequence ID" value="SVC58216.1"/>
    <property type="molecule type" value="Genomic_DNA"/>
</dbReference>
<accession>A0A382NAX4</accession>
<sequence>MLAQGKPPTAGVSKHSFPVILPVSALPHRALSDFLP</sequence>
<dbReference type="AlphaFoldDB" id="A0A382NAX4"/>
<proteinExistence type="predicted"/>
<name>A0A382NAX4_9ZZZZ</name>
<evidence type="ECO:0000313" key="1">
    <source>
        <dbReference type="EMBL" id="SVC58216.1"/>
    </source>
</evidence>